<dbReference type="AlphaFoldDB" id="A0A3M0MAL0"/>
<dbReference type="SUPFAM" id="SSF53448">
    <property type="entry name" value="Nucleotide-diphospho-sugar transferases"/>
    <property type="match status" value="1"/>
</dbReference>
<dbReference type="CDD" id="cd04182">
    <property type="entry name" value="GT_2_like_f"/>
    <property type="match status" value="1"/>
</dbReference>
<evidence type="ECO:0000313" key="3">
    <source>
        <dbReference type="EMBL" id="RMC34243.1"/>
    </source>
</evidence>
<sequence length="185" mass="19383">MIRTGLLLAAGASRRFGTEDKLLAPLHGRPLITYAAETMRRAGLDRCIAVIANPALRPCLAGFEIVEAVSTAQSDSLRAGLQAMGETDRLLIALADMPRVTSDLLCRVTDAATGDCPAASHDDGPPMPPVCFPGSWLTRLADLTGDQGAGRLIRDLPPEALVRAPGLLADIDTVSDLAGMQRTAG</sequence>
<dbReference type="InterPro" id="IPR029044">
    <property type="entry name" value="Nucleotide-diphossugar_trans"/>
</dbReference>
<keyword evidence="1" id="KW-0460">Magnesium</keyword>
<feature type="domain" description="MobA-like NTP transferase" evidence="2">
    <location>
        <begin position="5"/>
        <end position="156"/>
    </location>
</feature>
<dbReference type="GO" id="GO:0016779">
    <property type="term" value="F:nucleotidyltransferase activity"/>
    <property type="evidence" value="ECO:0007669"/>
    <property type="project" value="UniProtKB-ARBA"/>
</dbReference>
<keyword evidence="3" id="KW-0808">Transferase</keyword>
<proteinExistence type="predicted"/>
<accession>A0A3M0MAL0</accession>
<dbReference type="PANTHER" id="PTHR43777:SF1">
    <property type="entry name" value="MOLYBDENUM COFACTOR CYTIDYLYLTRANSFERASE"/>
    <property type="match status" value="1"/>
</dbReference>
<evidence type="ECO:0000256" key="1">
    <source>
        <dbReference type="ARBA" id="ARBA00022842"/>
    </source>
</evidence>
<reference evidence="3 4" key="1">
    <citation type="submission" date="2018-07" db="EMBL/GenBank/DDBJ databases">
        <authorList>
            <person name="Zhang Y."/>
            <person name="Wang L."/>
            <person name="Ma S."/>
        </authorList>
    </citation>
    <scope>NUCLEOTIDE SEQUENCE [LARGE SCALE GENOMIC DNA]</scope>
    <source>
        <strain evidence="3 4">4-2</strain>
    </source>
</reference>
<dbReference type="OrthoDB" id="9779263at2"/>
<gene>
    <name evidence="3" type="ORF">C9E81_13830</name>
</gene>
<dbReference type="PANTHER" id="PTHR43777">
    <property type="entry name" value="MOLYBDENUM COFACTOR CYTIDYLYLTRANSFERASE"/>
    <property type="match status" value="1"/>
</dbReference>
<dbReference type="RefSeq" id="WP_122112950.1">
    <property type="nucleotide sequence ID" value="NZ_QOKZ01000005.1"/>
</dbReference>
<name>A0A3M0MAL0_9RHOB</name>
<dbReference type="Proteomes" id="UP000273516">
    <property type="component" value="Unassembled WGS sequence"/>
</dbReference>
<evidence type="ECO:0000259" key="2">
    <source>
        <dbReference type="Pfam" id="PF12804"/>
    </source>
</evidence>
<dbReference type="Gene3D" id="3.90.550.10">
    <property type="entry name" value="Spore Coat Polysaccharide Biosynthesis Protein SpsA, Chain A"/>
    <property type="match status" value="1"/>
</dbReference>
<comment type="caution">
    <text evidence="3">The sequence shown here is derived from an EMBL/GenBank/DDBJ whole genome shotgun (WGS) entry which is preliminary data.</text>
</comment>
<dbReference type="Pfam" id="PF12804">
    <property type="entry name" value="NTP_transf_3"/>
    <property type="match status" value="1"/>
</dbReference>
<protein>
    <submittedName>
        <fullName evidence="3">Nucleotidyltransferase family protein</fullName>
    </submittedName>
</protein>
<dbReference type="InterPro" id="IPR025877">
    <property type="entry name" value="MobA-like_NTP_Trfase"/>
</dbReference>
<evidence type="ECO:0000313" key="4">
    <source>
        <dbReference type="Proteomes" id="UP000273516"/>
    </source>
</evidence>
<dbReference type="EMBL" id="QOKZ01000005">
    <property type="protein sequence ID" value="RMC34243.1"/>
    <property type="molecule type" value="Genomic_DNA"/>
</dbReference>
<organism evidence="3 4">
    <name type="scientific">Paracoccus alkanivorans</name>
    <dbReference type="NCBI Taxonomy" id="2116655"/>
    <lineage>
        <taxon>Bacteria</taxon>
        <taxon>Pseudomonadati</taxon>
        <taxon>Pseudomonadota</taxon>
        <taxon>Alphaproteobacteria</taxon>
        <taxon>Rhodobacterales</taxon>
        <taxon>Paracoccaceae</taxon>
        <taxon>Paracoccus</taxon>
    </lineage>
</organism>
<keyword evidence="4" id="KW-1185">Reference proteome</keyword>